<feature type="compositionally biased region" description="Basic and acidic residues" evidence="1">
    <location>
        <begin position="234"/>
        <end position="245"/>
    </location>
</feature>
<protein>
    <submittedName>
        <fullName evidence="3">Uncharacterized protein</fullName>
    </submittedName>
</protein>
<keyword evidence="2" id="KW-0472">Membrane</keyword>
<sequence>MFPIALACVVLPVTALLYGLLGLRRRRDGRRYRAASERCAELVVDPHYAAAARWWPEDDTQAAAARLLLAGLATVNHRGNLSLTADGTDPARTAGHPLPDALLATLRRRTAPAAVGHIVLRDTAFRTAREEFHTAYRAGLPPPTPATARDLGCLGVIGVLLLVMEMSFTCAAVLDSAPRGPEQWAATAATALALIAQIAWFGRYDRQRDADGPPDPLTERLSRMGLHPALAELSSRDPESADRLRTSRLRTRRTRNRGRPRRRSTPTEAGA</sequence>
<keyword evidence="2" id="KW-1133">Transmembrane helix</keyword>
<keyword evidence="4" id="KW-1185">Reference proteome</keyword>
<organism evidence="3 4">
    <name type="scientific">Streptomyces telluris</name>
    <dbReference type="NCBI Taxonomy" id="2720021"/>
    <lineage>
        <taxon>Bacteria</taxon>
        <taxon>Bacillati</taxon>
        <taxon>Actinomycetota</taxon>
        <taxon>Actinomycetes</taxon>
        <taxon>Kitasatosporales</taxon>
        <taxon>Streptomycetaceae</taxon>
        <taxon>Streptomyces</taxon>
    </lineage>
</organism>
<dbReference type="EMBL" id="JANIID010000011">
    <property type="protein sequence ID" value="MCQ8771104.1"/>
    <property type="molecule type" value="Genomic_DNA"/>
</dbReference>
<evidence type="ECO:0000256" key="2">
    <source>
        <dbReference type="SAM" id="Phobius"/>
    </source>
</evidence>
<dbReference type="AlphaFoldDB" id="A0A9X2RMS3"/>
<evidence type="ECO:0000256" key="1">
    <source>
        <dbReference type="SAM" id="MobiDB-lite"/>
    </source>
</evidence>
<evidence type="ECO:0000313" key="4">
    <source>
        <dbReference type="Proteomes" id="UP001142374"/>
    </source>
</evidence>
<accession>A0A9X2RMS3</accession>
<feature type="transmembrane region" description="Helical" evidence="2">
    <location>
        <begin position="151"/>
        <end position="177"/>
    </location>
</feature>
<evidence type="ECO:0000313" key="3">
    <source>
        <dbReference type="EMBL" id="MCQ8771104.1"/>
    </source>
</evidence>
<name>A0A9X2RMS3_9ACTN</name>
<gene>
    <name evidence="3" type="ORF">NQU55_15210</name>
</gene>
<dbReference type="RefSeq" id="WP_256790697.1">
    <property type="nucleotide sequence ID" value="NZ_JANIID010000011.1"/>
</dbReference>
<feature type="transmembrane region" description="Helical" evidence="2">
    <location>
        <begin position="6"/>
        <end position="23"/>
    </location>
</feature>
<feature type="transmembrane region" description="Helical" evidence="2">
    <location>
        <begin position="183"/>
        <end position="201"/>
    </location>
</feature>
<keyword evidence="2" id="KW-0812">Transmembrane</keyword>
<proteinExistence type="predicted"/>
<feature type="compositionally biased region" description="Basic residues" evidence="1">
    <location>
        <begin position="246"/>
        <end position="264"/>
    </location>
</feature>
<reference evidence="3" key="1">
    <citation type="submission" date="2022-06" db="EMBL/GenBank/DDBJ databases">
        <title>WGS of actinobacteria.</title>
        <authorList>
            <person name="Thawai C."/>
        </authorList>
    </citation>
    <scope>NUCLEOTIDE SEQUENCE</scope>
    <source>
        <strain evidence="3">AA8</strain>
    </source>
</reference>
<feature type="region of interest" description="Disordered" evidence="1">
    <location>
        <begin position="228"/>
        <end position="271"/>
    </location>
</feature>
<comment type="caution">
    <text evidence="3">The sequence shown here is derived from an EMBL/GenBank/DDBJ whole genome shotgun (WGS) entry which is preliminary data.</text>
</comment>
<dbReference type="Proteomes" id="UP001142374">
    <property type="component" value="Unassembled WGS sequence"/>
</dbReference>